<comment type="caution">
    <text evidence="1">The sequence shown here is derived from an EMBL/GenBank/DDBJ whole genome shotgun (WGS) entry which is preliminary data.</text>
</comment>
<dbReference type="InterPro" id="IPR012871">
    <property type="entry name" value="DUF1668_ORYSA"/>
</dbReference>
<evidence type="ECO:0008006" key="3">
    <source>
        <dbReference type="Google" id="ProtNLM"/>
    </source>
</evidence>
<organism evidence="1 2">
    <name type="scientific">Pyrus ussuriensis x Pyrus communis</name>
    <dbReference type="NCBI Taxonomy" id="2448454"/>
    <lineage>
        <taxon>Eukaryota</taxon>
        <taxon>Viridiplantae</taxon>
        <taxon>Streptophyta</taxon>
        <taxon>Embryophyta</taxon>
        <taxon>Tracheophyta</taxon>
        <taxon>Spermatophyta</taxon>
        <taxon>Magnoliopsida</taxon>
        <taxon>eudicotyledons</taxon>
        <taxon>Gunneridae</taxon>
        <taxon>Pentapetalae</taxon>
        <taxon>rosids</taxon>
        <taxon>fabids</taxon>
        <taxon>Rosales</taxon>
        <taxon>Rosaceae</taxon>
        <taxon>Amygdaloideae</taxon>
        <taxon>Maleae</taxon>
        <taxon>Pyrus</taxon>
    </lineage>
</organism>
<reference evidence="1 2" key="1">
    <citation type="submission" date="2019-09" db="EMBL/GenBank/DDBJ databases">
        <authorList>
            <person name="Ou C."/>
        </authorList>
    </citation>
    <scope>NUCLEOTIDE SEQUENCE [LARGE SCALE GENOMIC DNA]</scope>
    <source>
        <strain evidence="1">S2</strain>
        <tissue evidence="1">Leaf</tissue>
    </source>
</reference>
<keyword evidence="2" id="KW-1185">Reference proteome</keyword>
<evidence type="ECO:0000313" key="2">
    <source>
        <dbReference type="Proteomes" id="UP000327157"/>
    </source>
</evidence>
<dbReference type="Pfam" id="PF07893">
    <property type="entry name" value="DUF1668"/>
    <property type="match status" value="1"/>
</dbReference>
<dbReference type="EMBL" id="SMOL01000508">
    <property type="protein sequence ID" value="KAB2609903.1"/>
    <property type="molecule type" value="Genomic_DNA"/>
</dbReference>
<dbReference type="Proteomes" id="UP000327157">
    <property type="component" value="Unassembled WGS sequence"/>
</dbReference>
<name>A0A5N5G3J8_9ROSA</name>
<accession>A0A5N5G3J8</accession>
<dbReference type="AlphaFoldDB" id="A0A5N5G3J8"/>
<proteinExistence type="predicted"/>
<sequence length="370" mass="42352">MQMSNKDCYFCMQLMGRVCSLNITQLLLLGSTSKRPEFKDVFVNAKAKFPIRMGLFVMDSKLHCVGGYNIVLNEDVPHFEMDGRTFRPDPEISCPNTEVFTFDPSSKTLYRDNNFPNLLGPKSSPIVVTLGYKNRVYVLSTDPAFLFSDNLPEPLFEYFDFDSRIWKALPSPLHKCRRPIVSYYAIGHKLYLKTNQFSFIFDALKEKWDSSDDVPFNVPNLLCSLEYNGFLIAMPDGKERLVAYNLDSFGHSNSYQLLAQLQDVFKAPFYEPMECFLTRLDDHGRMCLLYSGTPNYSNRLCARVAVFQVFVSNSTDNPVVTAVLEAVEDYDIEDLMLCDYTIYSTFIMYDDLNKDDTMADASFTNLTLSG</sequence>
<evidence type="ECO:0000313" key="1">
    <source>
        <dbReference type="EMBL" id="KAB2609903.1"/>
    </source>
</evidence>
<dbReference type="InterPro" id="IPR015915">
    <property type="entry name" value="Kelch-typ_b-propeller"/>
</dbReference>
<dbReference type="OrthoDB" id="1148980at2759"/>
<gene>
    <name evidence="1" type="ORF">D8674_041687</name>
</gene>
<dbReference type="SUPFAM" id="SSF117281">
    <property type="entry name" value="Kelch motif"/>
    <property type="match status" value="1"/>
</dbReference>
<protein>
    <recommendedName>
        <fullName evidence="3">F-box/kelch-repeat protein</fullName>
    </recommendedName>
</protein>
<reference evidence="1 2" key="2">
    <citation type="submission" date="2019-11" db="EMBL/GenBank/DDBJ databases">
        <title>A de novo genome assembly of a pear dwarfing rootstock.</title>
        <authorList>
            <person name="Wang F."/>
            <person name="Wang J."/>
            <person name="Li S."/>
            <person name="Zhang Y."/>
            <person name="Fang M."/>
            <person name="Ma L."/>
            <person name="Zhao Y."/>
            <person name="Jiang S."/>
        </authorList>
    </citation>
    <scope>NUCLEOTIDE SEQUENCE [LARGE SCALE GENOMIC DNA]</scope>
    <source>
        <strain evidence="1">S2</strain>
        <tissue evidence="1">Leaf</tissue>
    </source>
</reference>